<evidence type="ECO:0000313" key="1">
    <source>
        <dbReference type="EMBL" id="EEG70749.1"/>
    </source>
</evidence>
<evidence type="ECO:0000313" key="2">
    <source>
        <dbReference type="Proteomes" id="UP000003875"/>
    </source>
</evidence>
<organism evidence="1 2">
    <name type="scientific">Bifidobacterium pseudocatenulatum DSM 20438 = JCM 1200 = LMG 10505</name>
    <dbReference type="NCBI Taxonomy" id="547043"/>
    <lineage>
        <taxon>Bacteria</taxon>
        <taxon>Bacillati</taxon>
        <taxon>Actinomycetota</taxon>
        <taxon>Actinomycetes</taxon>
        <taxon>Bifidobacteriales</taxon>
        <taxon>Bifidobacteriaceae</taxon>
        <taxon>Bifidobacterium</taxon>
    </lineage>
</organism>
<accession>C0BTP8</accession>
<sequence>MPVASVVPIQMRVSLVLSCLFASEHATVAALTKNGRPHIADGRWRWL</sequence>
<dbReference type="AlphaFoldDB" id="C0BTP8"/>
<proteinExistence type="predicted"/>
<comment type="caution">
    <text evidence="1">The sequence shown here is derived from an EMBL/GenBank/DDBJ whole genome shotgun (WGS) entry which is preliminary data.</text>
</comment>
<name>C0BTP8_BIFPS</name>
<dbReference type="Proteomes" id="UP000003875">
    <property type="component" value="Unassembled WGS sequence"/>
</dbReference>
<gene>
    <name evidence="1" type="ORF">BIFPSEUDO_03779</name>
</gene>
<dbReference type="EMBL" id="ABXX02000003">
    <property type="protein sequence ID" value="EEG70749.1"/>
    <property type="molecule type" value="Genomic_DNA"/>
</dbReference>
<reference evidence="1 2" key="1">
    <citation type="submission" date="2009-02" db="EMBL/GenBank/DDBJ databases">
        <title>Draft genome sequence of Bifidobacterium pseudocatenulatum (DSM 20438).</title>
        <authorList>
            <person name="Sudarsanam P."/>
            <person name="Ley R."/>
            <person name="Guruge J."/>
            <person name="Turnbaugh P.J."/>
            <person name="Mahowald M."/>
            <person name="Liep D."/>
            <person name="Gordon J."/>
        </authorList>
    </citation>
    <scope>NUCLEOTIDE SEQUENCE [LARGE SCALE GENOMIC DNA]</scope>
    <source>
        <strain evidence="1 2">DSM 20438</strain>
    </source>
</reference>
<reference evidence="1 2" key="2">
    <citation type="submission" date="2009-02" db="EMBL/GenBank/DDBJ databases">
        <authorList>
            <person name="Fulton L."/>
            <person name="Clifton S."/>
            <person name="Fulton B."/>
            <person name="Xu J."/>
            <person name="Minx P."/>
            <person name="Pepin K.H."/>
            <person name="Johnson M."/>
            <person name="Bhonagiri V."/>
            <person name="Nash W.E."/>
            <person name="Mardis E.R."/>
            <person name="Wilson R.K."/>
        </authorList>
    </citation>
    <scope>NUCLEOTIDE SEQUENCE [LARGE SCALE GENOMIC DNA]</scope>
    <source>
        <strain evidence="1 2">DSM 20438</strain>
    </source>
</reference>
<protein>
    <submittedName>
        <fullName evidence="1">Uncharacterized protein</fullName>
    </submittedName>
</protein>